<gene>
    <name evidence="2" type="ORF">PPACK8108_LOCUS12345</name>
</gene>
<dbReference type="Proteomes" id="UP001153365">
    <property type="component" value="Unassembled WGS sequence"/>
</dbReference>
<sequence>MSKTHIRVRETTTTTVRNQSINHINNQTAESDSTAGADFQKTRNRSKMRKKDKSRNDKVIPLATDKRCWFRCRQKNVGRSELNSKEQSFWTIFEFDYFVRGKSAIIRHFESMKRLRSMEEDWELEQKTLNEDEDEVMEDIRGAAKPTDLRRGSNSHGNQEDRGDWPMASDEDLRRQEKQELVKDLRILEIRECYPVLGVINGSTERCCALQARFGTRNPNLSLGVSMPTYRGMGMAEGVGERIGGLYGGHGPGHLEDGSAEDRGR</sequence>
<evidence type="ECO:0000313" key="2">
    <source>
        <dbReference type="EMBL" id="CAH7677202.1"/>
    </source>
</evidence>
<dbReference type="EMBL" id="CALTRL010002953">
    <property type="protein sequence ID" value="CAH7677202.1"/>
    <property type="molecule type" value="Genomic_DNA"/>
</dbReference>
<evidence type="ECO:0000256" key="1">
    <source>
        <dbReference type="SAM" id="MobiDB-lite"/>
    </source>
</evidence>
<reference evidence="2" key="1">
    <citation type="submission" date="2022-06" db="EMBL/GenBank/DDBJ databases">
        <authorList>
            <consortium name="SYNGENTA / RWTH Aachen University"/>
        </authorList>
    </citation>
    <scope>NUCLEOTIDE SEQUENCE</scope>
</reference>
<comment type="caution">
    <text evidence="2">The sequence shown here is derived from an EMBL/GenBank/DDBJ whole genome shotgun (WGS) entry which is preliminary data.</text>
</comment>
<feature type="compositionally biased region" description="Basic residues" evidence="1">
    <location>
        <begin position="42"/>
        <end position="53"/>
    </location>
</feature>
<accession>A0AAV0B1S9</accession>
<feature type="region of interest" description="Disordered" evidence="1">
    <location>
        <begin position="28"/>
        <end position="57"/>
    </location>
</feature>
<dbReference type="AlphaFoldDB" id="A0AAV0B1S9"/>
<evidence type="ECO:0000313" key="3">
    <source>
        <dbReference type="Proteomes" id="UP001153365"/>
    </source>
</evidence>
<feature type="compositionally biased region" description="Basic and acidic residues" evidence="1">
    <location>
        <begin position="142"/>
        <end position="151"/>
    </location>
</feature>
<keyword evidence="3" id="KW-1185">Reference proteome</keyword>
<proteinExistence type="predicted"/>
<feature type="region of interest" description="Disordered" evidence="1">
    <location>
        <begin position="142"/>
        <end position="173"/>
    </location>
</feature>
<organism evidence="2 3">
    <name type="scientific">Phakopsora pachyrhizi</name>
    <name type="common">Asian soybean rust disease fungus</name>
    <dbReference type="NCBI Taxonomy" id="170000"/>
    <lineage>
        <taxon>Eukaryota</taxon>
        <taxon>Fungi</taxon>
        <taxon>Dikarya</taxon>
        <taxon>Basidiomycota</taxon>
        <taxon>Pucciniomycotina</taxon>
        <taxon>Pucciniomycetes</taxon>
        <taxon>Pucciniales</taxon>
        <taxon>Phakopsoraceae</taxon>
        <taxon>Phakopsora</taxon>
    </lineage>
</organism>
<protein>
    <submittedName>
        <fullName evidence="2">Uncharacterized protein</fullName>
    </submittedName>
</protein>
<name>A0AAV0B1S9_PHAPC</name>